<dbReference type="AlphaFoldDB" id="A0A5B9ECD8"/>
<evidence type="ECO:0000313" key="2">
    <source>
        <dbReference type="Proteomes" id="UP000321820"/>
    </source>
</evidence>
<organism evidence="1 2">
    <name type="scientific">Terriglobus albidus</name>
    <dbReference type="NCBI Taxonomy" id="1592106"/>
    <lineage>
        <taxon>Bacteria</taxon>
        <taxon>Pseudomonadati</taxon>
        <taxon>Acidobacteriota</taxon>
        <taxon>Terriglobia</taxon>
        <taxon>Terriglobales</taxon>
        <taxon>Acidobacteriaceae</taxon>
        <taxon>Terriglobus</taxon>
    </lineage>
</organism>
<protein>
    <submittedName>
        <fullName evidence="1">Uncharacterized protein</fullName>
    </submittedName>
</protein>
<dbReference type="EMBL" id="CP042806">
    <property type="protein sequence ID" value="QEE27977.1"/>
    <property type="molecule type" value="Genomic_DNA"/>
</dbReference>
<keyword evidence="2" id="KW-1185">Reference proteome</keyword>
<sequence>MREITVSFFSPAGSEFTKTKTFDATQIGCIPLVGDHIASTEEREEIWLVKKRFFHFYTEEEVGIDLHCERI</sequence>
<name>A0A5B9ECD8_9BACT</name>
<evidence type="ECO:0000313" key="1">
    <source>
        <dbReference type="EMBL" id="QEE27977.1"/>
    </source>
</evidence>
<dbReference type="RefSeq" id="WP_147647167.1">
    <property type="nucleotide sequence ID" value="NZ_CP042806.1"/>
</dbReference>
<accession>A0A5B9ECD8</accession>
<proteinExistence type="predicted"/>
<reference evidence="1 2" key="1">
    <citation type="submission" date="2019-08" db="EMBL/GenBank/DDBJ databases">
        <title>Complete genome sequence of Terriglobus albidus strain ORNL.</title>
        <authorList>
            <person name="Podar M."/>
        </authorList>
    </citation>
    <scope>NUCLEOTIDE SEQUENCE [LARGE SCALE GENOMIC DNA]</scope>
    <source>
        <strain evidence="1 2">ORNL</strain>
    </source>
</reference>
<dbReference type="KEGG" id="talb:FTW19_08195"/>
<dbReference type="Proteomes" id="UP000321820">
    <property type="component" value="Chromosome"/>
</dbReference>
<gene>
    <name evidence="1" type="ORF">FTW19_08195</name>
</gene>